<organism evidence="17 18">
    <name type="scientific">Desulfonema ishimotonii</name>
    <dbReference type="NCBI Taxonomy" id="45657"/>
    <lineage>
        <taxon>Bacteria</taxon>
        <taxon>Pseudomonadati</taxon>
        <taxon>Thermodesulfobacteriota</taxon>
        <taxon>Desulfobacteria</taxon>
        <taxon>Desulfobacterales</taxon>
        <taxon>Desulfococcaceae</taxon>
        <taxon>Desulfonema</taxon>
    </lineage>
</organism>
<evidence type="ECO:0000313" key="17">
    <source>
        <dbReference type="EMBL" id="GBC62231.1"/>
    </source>
</evidence>
<dbReference type="InterPro" id="IPR049712">
    <property type="entry name" value="Poly_export"/>
</dbReference>
<evidence type="ECO:0000256" key="2">
    <source>
        <dbReference type="ARBA" id="ARBA00009450"/>
    </source>
</evidence>
<keyword evidence="7" id="KW-0732">Signal</keyword>
<feature type="domain" description="SLBB" evidence="16">
    <location>
        <begin position="116"/>
        <end position="208"/>
    </location>
</feature>
<evidence type="ECO:0000256" key="7">
    <source>
        <dbReference type="ARBA" id="ARBA00022729"/>
    </source>
</evidence>
<gene>
    <name evidence="17" type="ORF">DENIS_3200</name>
</gene>
<dbReference type="Proteomes" id="UP000288096">
    <property type="component" value="Unassembled WGS sequence"/>
</dbReference>
<keyword evidence="3" id="KW-0813">Transport</keyword>
<protein>
    <submittedName>
        <fullName evidence="17">Polysaccharide export protein</fullName>
    </submittedName>
</protein>
<dbReference type="PANTHER" id="PTHR33619">
    <property type="entry name" value="POLYSACCHARIDE EXPORT PROTEIN GFCE-RELATED"/>
    <property type="match status" value="1"/>
</dbReference>
<keyword evidence="4" id="KW-1134">Transmembrane beta strand</keyword>
<keyword evidence="14" id="KW-0449">Lipoprotein</keyword>
<evidence type="ECO:0000256" key="6">
    <source>
        <dbReference type="ARBA" id="ARBA00022692"/>
    </source>
</evidence>
<keyword evidence="6" id="KW-0812">Transmembrane</keyword>
<dbReference type="AlphaFoldDB" id="A0A401FZ27"/>
<dbReference type="Pfam" id="PF02563">
    <property type="entry name" value="Poly_export"/>
    <property type="match status" value="1"/>
</dbReference>
<evidence type="ECO:0000256" key="12">
    <source>
        <dbReference type="ARBA" id="ARBA00023139"/>
    </source>
</evidence>
<evidence type="ECO:0000259" key="15">
    <source>
        <dbReference type="Pfam" id="PF02563"/>
    </source>
</evidence>
<dbReference type="InterPro" id="IPR003715">
    <property type="entry name" value="Poly_export_N"/>
</dbReference>
<dbReference type="Gene3D" id="3.10.560.10">
    <property type="entry name" value="Outer membrane lipoprotein wza domain like"/>
    <property type="match status" value="2"/>
</dbReference>
<evidence type="ECO:0000256" key="5">
    <source>
        <dbReference type="ARBA" id="ARBA00022597"/>
    </source>
</evidence>
<sequence length="303" mass="33194">MTSMKTLKKRFGSALPAGLFLLIFLLGTPLWAQDEAYRIGPGDVLSVAIYAGGEKQQEVFLTPSAGGEVNVPFVGPVQAVGLTVTELENRIFAPLESDYFVDPSVNVHITEYHSLRYYISGAVNAPGLYEMRSRATLMKLIVKAGGVVSNRGNVAYILRDATEAVQNGENVEALVSLKARNRSDLNRLLDQGDMAQDISLESGDVVYIPFEKEQHIGESNIYVEGEVRKPGVYAFQPGLTALNACIVAGGFGKYAAPNRTRIIRKENNRQKIIKINLEKVRDGKTPDVALKPGDRINVPESWL</sequence>
<dbReference type="RefSeq" id="WP_231714517.1">
    <property type="nucleotide sequence ID" value="NZ_BEXT01000001.1"/>
</dbReference>
<evidence type="ECO:0000256" key="4">
    <source>
        <dbReference type="ARBA" id="ARBA00022452"/>
    </source>
</evidence>
<dbReference type="PANTHER" id="PTHR33619:SF3">
    <property type="entry name" value="POLYSACCHARIDE EXPORT PROTEIN GFCE-RELATED"/>
    <property type="match status" value="1"/>
</dbReference>
<evidence type="ECO:0000256" key="14">
    <source>
        <dbReference type="ARBA" id="ARBA00023288"/>
    </source>
</evidence>
<dbReference type="GO" id="GO:0015159">
    <property type="term" value="F:polysaccharide transmembrane transporter activity"/>
    <property type="evidence" value="ECO:0007669"/>
    <property type="project" value="InterPro"/>
</dbReference>
<dbReference type="GO" id="GO:0006811">
    <property type="term" value="P:monoatomic ion transport"/>
    <property type="evidence" value="ECO:0007669"/>
    <property type="project" value="UniProtKB-KW"/>
</dbReference>
<evidence type="ECO:0000256" key="9">
    <source>
        <dbReference type="ARBA" id="ARBA00023065"/>
    </source>
</evidence>
<reference evidence="18" key="1">
    <citation type="submission" date="2017-11" db="EMBL/GenBank/DDBJ databases">
        <authorList>
            <person name="Watanabe M."/>
            <person name="Kojima H."/>
        </authorList>
    </citation>
    <scope>NUCLEOTIDE SEQUENCE [LARGE SCALE GENOMIC DNA]</scope>
    <source>
        <strain evidence="18">Tokyo 01</strain>
    </source>
</reference>
<comment type="subcellular location">
    <subcellularLocation>
        <location evidence="1">Cell outer membrane</location>
        <topology evidence="1">Multi-pass membrane protein</topology>
    </subcellularLocation>
</comment>
<keyword evidence="12" id="KW-0564">Palmitate</keyword>
<evidence type="ECO:0000256" key="8">
    <source>
        <dbReference type="ARBA" id="ARBA00023047"/>
    </source>
</evidence>
<evidence type="ECO:0000259" key="16">
    <source>
        <dbReference type="Pfam" id="PF22461"/>
    </source>
</evidence>
<accession>A0A401FZ27</accession>
<evidence type="ECO:0000256" key="10">
    <source>
        <dbReference type="ARBA" id="ARBA00023114"/>
    </source>
</evidence>
<reference evidence="18" key="2">
    <citation type="submission" date="2019-01" db="EMBL/GenBank/DDBJ databases">
        <title>Genome sequence of Desulfonema ishimotonii strain Tokyo 01.</title>
        <authorList>
            <person name="Fukui M."/>
        </authorList>
    </citation>
    <scope>NUCLEOTIDE SEQUENCE [LARGE SCALE GENOMIC DNA]</scope>
    <source>
        <strain evidence="18">Tokyo 01</strain>
    </source>
</reference>
<dbReference type="Pfam" id="PF22461">
    <property type="entry name" value="SLBB_2"/>
    <property type="match status" value="2"/>
</dbReference>
<dbReference type="GO" id="GO:0015288">
    <property type="term" value="F:porin activity"/>
    <property type="evidence" value="ECO:0007669"/>
    <property type="project" value="UniProtKB-KW"/>
</dbReference>
<keyword evidence="8" id="KW-0625">Polysaccharide transport</keyword>
<evidence type="ECO:0000313" key="18">
    <source>
        <dbReference type="Proteomes" id="UP000288096"/>
    </source>
</evidence>
<evidence type="ECO:0000256" key="1">
    <source>
        <dbReference type="ARBA" id="ARBA00004571"/>
    </source>
</evidence>
<feature type="domain" description="SLBB" evidence="16">
    <location>
        <begin position="220"/>
        <end position="298"/>
    </location>
</feature>
<evidence type="ECO:0000256" key="11">
    <source>
        <dbReference type="ARBA" id="ARBA00023136"/>
    </source>
</evidence>
<dbReference type="InterPro" id="IPR054765">
    <property type="entry name" value="SLBB_dom"/>
</dbReference>
<keyword evidence="10" id="KW-0626">Porin</keyword>
<name>A0A401FZ27_9BACT</name>
<evidence type="ECO:0000256" key="13">
    <source>
        <dbReference type="ARBA" id="ARBA00023237"/>
    </source>
</evidence>
<keyword evidence="9" id="KW-0406">Ion transport</keyword>
<feature type="domain" description="Polysaccharide export protein N-terminal" evidence="15">
    <location>
        <begin position="33"/>
        <end position="109"/>
    </location>
</feature>
<comment type="caution">
    <text evidence="17">The sequence shown here is derived from an EMBL/GenBank/DDBJ whole genome shotgun (WGS) entry which is preliminary data.</text>
</comment>
<keyword evidence="13" id="KW-0998">Cell outer membrane</keyword>
<dbReference type="EMBL" id="BEXT01000001">
    <property type="protein sequence ID" value="GBC62231.1"/>
    <property type="molecule type" value="Genomic_DNA"/>
</dbReference>
<comment type="similarity">
    <text evidence="2">Belongs to the BexD/CtrA/VexA family.</text>
</comment>
<evidence type="ECO:0000256" key="3">
    <source>
        <dbReference type="ARBA" id="ARBA00022448"/>
    </source>
</evidence>
<keyword evidence="5" id="KW-0762">Sugar transport</keyword>
<dbReference type="Gene3D" id="3.30.1950.10">
    <property type="entry name" value="wza like domain"/>
    <property type="match status" value="1"/>
</dbReference>
<dbReference type="GO" id="GO:0009279">
    <property type="term" value="C:cell outer membrane"/>
    <property type="evidence" value="ECO:0007669"/>
    <property type="project" value="UniProtKB-SubCell"/>
</dbReference>
<keyword evidence="11" id="KW-0472">Membrane</keyword>
<dbReference type="GO" id="GO:0046930">
    <property type="term" value="C:pore complex"/>
    <property type="evidence" value="ECO:0007669"/>
    <property type="project" value="UniProtKB-KW"/>
</dbReference>
<keyword evidence="18" id="KW-1185">Reference proteome</keyword>
<proteinExistence type="inferred from homology"/>